<keyword evidence="1" id="KW-0479">Metal-binding</keyword>
<dbReference type="PANTHER" id="PTHR47659:SF7">
    <property type="entry name" value="FUNGAL TRANSCRIPTIONAL REGULATORY PROTEIN, N-TERMINAL DOMAIN-CONTAINING PROTEIN"/>
    <property type="match status" value="1"/>
</dbReference>
<feature type="region of interest" description="Disordered" evidence="3">
    <location>
        <begin position="148"/>
        <end position="199"/>
    </location>
</feature>
<dbReference type="PROSITE" id="PS50048">
    <property type="entry name" value="ZN2_CY6_FUNGAL_2"/>
    <property type="match status" value="1"/>
</dbReference>
<dbReference type="PANTHER" id="PTHR47659">
    <property type="entry name" value="ZN(II)2CYS6 TRANSCRIPTION FACTOR (EUROFUNG)-RELATED"/>
    <property type="match status" value="1"/>
</dbReference>
<protein>
    <recommendedName>
        <fullName evidence="4">Zn(2)-C6 fungal-type domain-containing protein</fullName>
    </recommendedName>
</protein>
<feature type="compositionally biased region" description="Low complexity" evidence="3">
    <location>
        <begin position="158"/>
        <end position="176"/>
    </location>
</feature>
<dbReference type="PROSITE" id="PS00463">
    <property type="entry name" value="ZN2_CY6_FUNGAL_1"/>
    <property type="match status" value="1"/>
</dbReference>
<evidence type="ECO:0000313" key="5">
    <source>
        <dbReference type="EMBL" id="KAK9766809.1"/>
    </source>
</evidence>
<evidence type="ECO:0000256" key="2">
    <source>
        <dbReference type="ARBA" id="ARBA00023242"/>
    </source>
</evidence>
<keyword evidence="2" id="KW-0539">Nucleus</keyword>
<organism evidence="5 6">
    <name type="scientific">Basidiobolus ranarum</name>
    <dbReference type="NCBI Taxonomy" id="34480"/>
    <lineage>
        <taxon>Eukaryota</taxon>
        <taxon>Fungi</taxon>
        <taxon>Fungi incertae sedis</taxon>
        <taxon>Zoopagomycota</taxon>
        <taxon>Entomophthoromycotina</taxon>
        <taxon>Basidiobolomycetes</taxon>
        <taxon>Basidiobolales</taxon>
        <taxon>Basidiobolaceae</taxon>
        <taxon>Basidiobolus</taxon>
    </lineage>
</organism>
<name>A0ABR2WZA7_9FUNG</name>
<evidence type="ECO:0000259" key="4">
    <source>
        <dbReference type="PROSITE" id="PS50048"/>
    </source>
</evidence>
<sequence>MDSASRTYSSIAPRMYASNSSREVRPLVRTQSLHPRPPAQFQEIPYLASYVLSKPLPETFYLYPEPVKRPATRVARRSKKYVTPRWNPISSPIIDIPYTPKPVSKPDNIKKVYVQKACINCKSSHVACDTSRPCLRCIRNGKSSSCIDATRKRRGRPSSKQLSSTDDSDTSIESPTKSSPITQFDYKDETSINDPTISGSTCQKASLRSILLYPADLDRKPTFPEV</sequence>
<dbReference type="EMBL" id="JASJQH010000122">
    <property type="protein sequence ID" value="KAK9766809.1"/>
    <property type="molecule type" value="Genomic_DNA"/>
</dbReference>
<evidence type="ECO:0000313" key="6">
    <source>
        <dbReference type="Proteomes" id="UP001479436"/>
    </source>
</evidence>
<dbReference type="Pfam" id="PF00172">
    <property type="entry name" value="Zn_clus"/>
    <property type="match status" value="1"/>
</dbReference>
<dbReference type="InterPro" id="IPR050335">
    <property type="entry name" value="ERT1_acuK_gluconeogen_tf"/>
</dbReference>
<evidence type="ECO:0000256" key="1">
    <source>
        <dbReference type="ARBA" id="ARBA00022723"/>
    </source>
</evidence>
<evidence type="ECO:0000256" key="3">
    <source>
        <dbReference type="SAM" id="MobiDB-lite"/>
    </source>
</evidence>
<comment type="caution">
    <text evidence="5">The sequence shown here is derived from an EMBL/GenBank/DDBJ whole genome shotgun (WGS) entry which is preliminary data.</text>
</comment>
<dbReference type="SMART" id="SM00066">
    <property type="entry name" value="GAL4"/>
    <property type="match status" value="1"/>
</dbReference>
<gene>
    <name evidence="5" type="ORF">K7432_003830</name>
</gene>
<dbReference type="Gene3D" id="4.10.240.10">
    <property type="entry name" value="Zn(2)-C6 fungal-type DNA-binding domain"/>
    <property type="match status" value="1"/>
</dbReference>
<feature type="domain" description="Zn(2)-C6 fungal-type" evidence="4">
    <location>
        <begin position="117"/>
        <end position="146"/>
    </location>
</feature>
<dbReference type="CDD" id="cd00067">
    <property type="entry name" value="GAL4"/>
    <property type="match status" value="1"/>
</dbReference>
<dbReference type="Proteomes" id="UP001479436">
    <property type="component" value="Unassembled WGS sequence"/>
</dbReference>
<dbReference type="InterPro" id="IPR001138">
    <property type="entry name" value="Zn2Cys6_DnaBD"/>
</dbReference>
<reference evidence="5 6" key="1">
    <citation type="submission" date="2023-04" db="EMBL/GenBank/DDBJ databases">
        <title>Genome of Basidiobolus ranarum AG-B5.</title>
        <authorList>
            <person name="Stajich J.E."/>
            <person name="Carter-House D."/>
            <person name="Gryganskyi A."/>
        </authorList>
    </citation>
    <scope>NUCLEOTIDE SEQUENCE [LARGE SCALE GENOMIC DNA]</scope>
    <source>
        <strain evidence="5 6">AG-B5</strain>
    </source>
</reference>
<dbReference type="InterPro" id="IPR036864">
    <property type="entry name" value="Zn2-C6_fun-type_DNA-bd_sf"/>
</dbReference>
<dbReference type="SUPFAM" id="SSF57701">
    <property type="entry name" value="Zn2/Cys6 DNA-binding domain"/>
    <property type="match status" value="1"/>
</dbReference>
<keyword evidence="6" id="KW-1185">Reference proteome</keyword>
<accession>A0ABR2WZA7</accession>
<proteinExistence type="predicted"/>